<evidence type="ECO:0000313" key="9">
    <source>
        <dbReference type="EMBL" id="KAK7208410.1"/>
    </source>
</evidence>
<accession>A0ABR1FF05</accession>
<comment type="caution">
    <text evidence="9">The sequence shown here is derived from an EMBL/GenBank/DDBJ whole genome shotgun (WGS) entry which is preliminary data.</text>
</comment>
<organism evidence="9 10">
    <name type="scientific">Myxozyma melibiosi</name>
    <dbReference type="NCBI Taxonomy" id="54550"/>
    <lineage>
        <taxon>Eukaryota</taxon>
        <taxon>Fungi</taxon>
        <taxon>Dikarya</taxon>
        <taxon>Ascomycota</taxon>
        <taxon>Saccharomycotina</taxon>
        <taxon>Lipomycetes</taxon>
        <taxon>Lipomycetales</taxon>
        <taxon>Lipomycetaceae</taxon>
        <taxon>Myxozyma</taxon>
    </lineage>
</organism>
<keyword evidence="5" id="KW-0698">rRNA processing</keyword>
<dbReference type="InterPro" id="IPR019310">
    <property type="entry name" value="Efg1"/>
</dbReference>
<dbReference type="EMBL" id="JBBJBU010000001">
    <property type="protein sequence ID" value="KAK7208410.1"/>
    <property type="molecule type" value="Genomic_DNA"/>
</dbReference>
<dbReference type="PANTHER" id="PTHR33911">
    <property type="entry name" value="RRNA-PROCESSING PROTEIN EFG1"/>
    <property type="match status" value="1"/>
</dbReference>
<keyword evidence="10" id="KW-1185">Reference proteome</keyword>
<dbReference type="PANTHER" id="PTHR33911:SF1">
    <property type="entry name" value="RRNA-PROCESSING PROTEIN EFG1"/>
    <property type="match status" value="1"/>
</dbReference>
<evidence type="ECO:0000256" key="1">
    <source>
        <dbReference type="ARBA" id="ARBA00004604"/>
    </source>
</evidence>
<evidence type="ECO:0000256" key="8">
    <source>
        <dbReference type="SAM" id="MobiDB-lite"/>
    </source>
</evidence>
<dbReference type="Proteomes" id="UP001498771">
    <property type="component" value="Unassembled WGS sequence"/>
</dbReference>
<evidence type="ECO:0000256" key="6">
    <source>
        <dbReference type="ARBA" id="ARBA00023054"/>
    </source>
</evidence>
<evidence type="ECO:0000256" key="7">
    <source>
        <dbReference type="ARBA" id="ARBA00023242"/>
    </source>
</evidence>
<feature type="region of interest" description="Disordered" evidence="8">
    <location>
        <begin position="41"/>
        <end position="62"/>
    </location>
</feature>
<gene>
    <name evidence="9" type="ORF">BZA70DRAFT_287714</name>
</gene>
<proteinExistence type="inferred from homology"/>
<comment type="subcellular location">
    <subcellularLocation>
        <location evidence="1">Nucleus</location>
        <location evidence="1">Nucleolus</location>
    </subcellularLocation>
</comment>
<feature type="region of interest" description="Disordered" evidence="8">
    <location>
        <begin position="233"/>
        <end position="261"/>
    </location>
</feature>
<name>A0ABR1FF05_9ASCO</name>
<feature type="region of interest" description="Disordered" evidence="8">
    <location>
        <begin position="1"/>
        <end position="29"/>
    </location>
</feature>
<evidence type="ECO:0000313" key="10">
    <source>
        <dbReference type="Proteomes" id="UP001498771"/>
    </source>
</evidence>
<comment type="similarity">
    <text evidence="2">Belongs to the EFG1 family.</text>
</comment>
<evidence type="ECO:0000256" key="4">
    <source>
        <dbReference type="ARBA" id="ARBA00019827"/>
    </source>
</evidence>
<dbReference type="RefSeq" id="XP_064771443.1">
    <property type="nucleotide sequence ID" value="XM_064913976.1"/>
</dbReference>
<feature type="compositionally biased region" description="Polar residues" evidence="8">
    <location>
        <begin position="44"/>
        <end position="57"/>
    </location>
</feature>
<evidence type="ECO:0000256" key="2">
    <source>
        <dbReference type="ARBA" id="ARBA00006916"/>
    </source>
</evidence>
<evidence type="ECO:0000256" key="5">
    <source>
        <dbReference type="ARBA" id="ARBA00022552"/>
    </source>
</evidence>
<dbReference type="GeneID" id="90039488"/>
<sequence>MPKSSSRRAAAFQEVKNPSSSTTSSLSRLRKKIRDLERLLKRAQQAQATNGGKNTTALAHREQERALKALKLELASAEAGSQAKRLERRYHQVRFVERRKADRKVTKARKALDVAEKAVEEAGGDKATKKEAKKQKKEAERQLRLAEHELTYIVCFPETERYVSLYVDGGLERMLNDRTNIESENKTDKKRREWWDASGRMLENGEVNVDSLMFGYRGQKSWKAAAKPVVAGIEDEQGSAAEEEMDDAEEAGDEDDDFFEK</sequence>
<reference evidence="9 10" key="1">
    <citation type="submission" date="2024-03" db="EMBL/GenBank/DDBJ databases">
        <title>Genome-scale model development and genomic sequencing of the oleaginous clade Lipomyces.</title>
        <authorList>
            <consortium name="Lawrence Berkeley National Laboratory"/>
            <person name="Czajka J.J."/>
            <person name="Han Y."/>
            <person name="Kim J."/>
            <person name="Mondo S.J."/>
            <person name="Hofstad B.A."/>
            <person name="Robles A."/>
            <person name="Haridas S."/>
            <person name="Riley R."/>
            <person name="LaButti K."/>
            <person name="Pangilinan J."/>
            <person name="Andreopoulos W."/>
            <person name="Lipzen A."/>
            <person name="Yan J."/>
            <person name="Wang M."/>
            <person name="Ng V."/>
            <person name="Grigoriev I.V."/>
            <person name="Spatafora J.W."/>
            <person name="Magnuson J.K."/>
            <person name="Baker S.E."/>
            <person name="Pomraning K.R."/>
        </authorList>
    </citation>
    <scope>NUCLEOTIDE SEQUENCE [LARGE SCALE GENOMIC DNA]</scope>
    <source>
        <strain evidence="9 10">Phaff 52-87</strain>
    </source>
</reference>
<protein>
    <recommendedName>
        <fullName evidence="3">rRNA-processing protein EFG1</fullName>
    </recommendedName>
    <alternativeName>
        <fullName evidence="4">rRNA-processing protein efg1</fullName>
    </alternativeName>
</protein>
<keyword evidence="6" id="KW-0175">Coiled coil</keyword>
<dbReference type="Pfam" id="PF10153">
    <property type="entry name" value="Efg1"/>
    <property type="match status" value="1"/>
</dbReference>
<dbReference type="InterPro" id="IPR050786">
    <property type="entry name" value="EFG1_rRNA-proc"/>
</dbReference>
<keyword evidence="7" id="KW-0539">Nucleus</keyword>
<evidence type="ECO:0000256" key="3">
    <source>
        <dbReference type="ARBA" id="ARBA00018689"/>
    </source>
</evidence>